<comment type="caution">
    <text evidence="2">The sequence shown here is derived from an EMBL/GenBank/DDBJ whole genome shotgun (WGS) entry which is preliminary data.</text>
</comment>
<evidence type="ECO:0000313" key="2">
    <source>
        <dbReference type="EMBL" id="KAH9422134.1"/>
    </source>
</evidence>
<keyword evidence="1" id="KW-1133">Transmembrane helix</keyword>
<keyword evidence="3" id="KW-1185">Reference proteome</keyword>
<keyword evidence="1" id="KW-0472">Membrane</keyword>
<gene>
    <name evidence="2" type="ORF">DERP_002428</name>
</gene>
<keyword evidence="1" id="KW-0812">Transmembrane</keyword>
<organism evidence="2 3">
    <name type="scientific">Dermatophagoides pteronyssinus</name>
    <name type="common">European house dust mite</name>
    <dbReference type="NCBI Taxonomy" id="6956"/>
    <lineage>
        <taxon>Eukaryota</taxon>
        <taxon>Metazoa</taxon>
        <taxon>Ecdysozoa</taxon>
        <taxon>Arthropoda</taxon>
        <taxon>Chelicerata</taxon>
        <taxon>Arachnida</taxon>
        <taxon>Acari</taxon>
        <taxon>Acariformes</taxon>
        <taxon>Sarcoptiformes</taxon>
        <taxon>Astigmata</taxon>
        <taxon>Psoroptidia</taxon>
        <taxon>Analgoidea</taxon>
        <taxon>Pyroglyphidae</taxon>
        <taxon>Dermatophagoidinae</taxon>
        <taxon>Dermatophagoides</taxon>
    </lineage>
</organism>
<sequence length="145" mass="16673">MFFNSISACEIFSDVNVFDNFSAKILFAQFSYSLIESKNLFNFIANPSSNPSQIFRLNNFNSSHFFKISSNCERISVIRSFQLYHVEIVQKLNHLIVDLFWIKLFAIILFLFTSSALITTDLTSATSRLNRCIFTAAINFCSLIH</sequence>
<dbReference type="Proteomes" id="UP000887458">
    <property type="component" value="Unassembled WGS sequence"/>
</dbReference>
<evidence type="ECO:0000256" key="1">
    <source>
        <dbReference type="SAM" id="Phobius"/>
    </source>
</evidence>
<proteinExistence type="predicted"/>
<reference evidence="2 3" key="1">
    <citation type="journal article" date="2018" name="J. Allergy Clin. Immunol.">
        <title>High-quality assembly of Dermatophagoides pteronyssinus genome and transcriptome reveals a wide range of novel allergens.</title>
        <authorList>
            <person name="Liu X.Y."/>
            <person name="Yang K.Y."/>
            <person name="Wang M.Q."/>
            <person name="Kwok J.S."/>
            <person name="Zeng X."/>
            <person name="Yang Z."/>
            <person name="Xiao X.J."/>
            <person name="Lau C.P."/>
            <person name="Li Y."/>
            <person name="Huang Z.M."/>
            <person name="Ba J.G."/>
            <person name="Yim A.K."/>
            <person name="Ouyang C.Y."/>
            <person name="Ngai S.M."/>
            <person name="Chan T.F."/>
            <person name="Leung E.L."/>
            <person name="Liu L."/>
            <person name="Liu Z.G."/>
            <person name="Tsui S.K."/>
        </authorList>
    </citation>
    <scope>NUCLEOTIDE SEQUENCE [LARGE SCALE GENOMIC DNA]</scope>
    <source>
        <strain evidence="2">Derp</strain>
    </source>
</reference>
<dbReference type="EMBL" id="NJHN03000037">
    <property type="protein sequence ID" value="KAH9422134.1"/>
    <property type="molecule type" value="Genomic_DNA"/>
</dbReference>
<evidence type="ECO:0000313" key="3">
    <source>
        <dbReference type="Proteomes" id="UP000887458"/>
    </source>
</evidence>
<accession>A0ABQ8JHP2</accession>
<name>A0ABQ8JHP2_DERPT</name>
<protein>
    <submittedName>
        <fullName evidence="2">Uncharacterized protein</fullName>
    </submittedName>
</protein>
<feature type="transmembrane region" description="Helical" evidence="1">
    <location>
        <begin position="100"/>
        <end position="118"/>
    </location>
</feature>
<reference evidence="2 3" key="2">
    <citation type="journal article" date="2022" name="Mol. Biol. Evol.">
        <title>Comparative Genomics Reveals Insights into the Divergent Evolution of Astigmatic Mites and Household Pest Adaptations.</title>
        <authorList>
            <person name="Xiong Q."/>
            <person name="Wan A.T."/>
            <person name="Liu X."/>
            <person name="Fung C.S."/>
            <person name="Xiao X."/>
            <person name="Malainual N."/>
            <person name="Hou J."/>
            <person name="Wang L."/>
            <person name="Wang M."/>
            <person name="Yang K.Y."/>
            <person name="Cui Y."/>
            <person name="Leung E.L."/>
            <person name="Nong W."/>
            <person name="Shin S.K."/>
            <person name="Au S.W."/>
            <person name="Jeong K.Y."/>
            <person name="Chew F.T."/>
            <person name="Hui J.H."/>
            <person name="Leung T.F."/>
            <person name="Tungtrongchitr A."/>
            <person name="Zhong N."/>
            <person name="Liu Z."/>
            <person name="Tsui S.K."/>
        </authorList>
    </citation>
    <scope>NUCLEOTIDE SEQUENCE [LARGE SCALE GENOMIC DNA]</scope>
    <source>
        <strain evidence="2">Derp</strain>
    </source>
</reference>